<dbReference type="Pfam" id="PF10493">
    <property type="entry name" value="Rod_C"/>
    <property type="match status" value="1"/>
</dbReference>
<dbReference type="GeneID" id="114326885"/>
<dbReference type="Pfam" id="PF24506">
    <property type="entry name" value="KNTC1_N"/>
    <property type="match status" value="1"/>
</dbReference>
<evidence type="ECO:0008006" key="8">
    <source>
        <dbReference type="Google" id="ProtNLM"/>
    </source>
</evidence>
<reference evidence="6" key="1">
    <citation type="submission" date="2025-05" db="UniProtKB">
        <authorList>
            <consortium name="EnsemblMetazoa"/>
        </authorList>
    </citation>
    <scope>IDENTIFICATION</scope>
</reference>
<feature type="domain" description="KNTC1 N-terminal" evidence="2">
    <location>
        <begin position="76"/>
        <end position="212"/>
    </location>
</feature>
<dbReference type="InterPro" id="IPR055402">
    <property type="entry name" value="KNTC1_N"/>
</dbReference>
<name>A0ABM5K3N5_DIAVI</name>
<feature type="domain" description="KNTC1 third ARM-repeats" evidence="3">
    <location>
        <begin position="1265"/>
        <end position="1473"/>
    </location>
</feature>
<dbReference type="InterPro" id="IPR052802">
    <property type="entry name" value="KNTC1"/>
</dbReference>
<dbReference type="Pfam" id="PF24515">
    <property type="entry name" value="ARM_KNTC1_3rd"/>
    <property type="match status" value="1"/>
</dbReference>
<evidence type="ECO:0000313" key="6">
    <source>
        <dbReference type="EnsemblMetazoa" id="XP_050504802.1"/>
    </source>
</evidence>
<dbReference type="InterPro" id="IPR055405">
    <property type="entry name" value="ARM_KNTC1_3rd"/>
</dbReference>
<dbReference type="EnsemblMetazoa" id="XM_050648845.1">
    <property type="protein sequence ID" value="XP_050504802.1"/>
    <property type="gene ID" value="LOC114326885"/>
</dbReference>
<dbReference type="RefSeq" id="XP_050504802.1">
    <property type="nucleotide sequence ID" value="XM_050648845.1"/>
</dbReference>
<evidence type="ECO:0000259" key="3">
    <source>
        <dbReference type="Pfam" id="PF24515"/>
    </source>
</evidence>
<dbReference type="PANTHER" id="PTHR15688">
    <property type="entry name" value="KINETOCHORE-ASSOCIATED PROTEIN 1"/>
    <property type="match status" value="1"/>
</dbReference>
<dbReference type="PANTHER" id="PTHR15688:SF1">
    <property type="entry name" value="KINETOCHORE-ASSOCIATED PROTEIN 1"/>
    <property type="match status" value="1"/>
</dbReference>
<organism evidence="6 7">
    <name type="scientific">Diabrotica virgifera virgifera</name>
    <name type="common">western corn rootworm</name>
    <dbReference type="NCBI Taxonomy" id="50390"/>
    <lineage>
        <taxon>Eukaryota</taxon>
        <taxon>Metazoa</taxon>
        <taxon>Ecdysozoa</taxon>
        <taxon>Arthropoda</taxon>
        <taxon>Hexapoda</taxon>
        <taxon>Insecta</taxon>
        <taxon>Pterygota</taxon>
        <taxon>Neoptera</taxon>
        <taxon>Endopterygota</taxon>
        <taxon>Coleoptera</taxon>
        <taxon>Polyphaga</taxon>
        <taxon>Cucujiformia</taxon>
        <taxon>Chrysomeloidea</taxon>
        <taxon>Chrysomelidae</taxon>
        <taxon>Galerucinae</taxon>
        <taxon>Diabroticina</taxon>
        <taxon>Diabroticites</taxon>
        <taxon>Diabrotica</taxon>
    </lineage>
</organism>
<proteinExistence type="predicted"/>
<feature type="domain" description="KNTC1 second ARM-repeats" evidence="4">
    <location>
        <begin position="747"/>
        <end position="879"/>
    </location>
</feature>
<protein>
    <recommendedName>
        <fullName evidence="8">Kinetochore-associated protein 1</fullName>
    </recommendedName>
</protein>
<feature type="domain" description="RZZ complex subunit KNTC1/ROD C-terminal" evidence="1">
    <location>
        <begin position="1520"/>
        <end position="2022"/>
    </location>
</feature>
<evidence type="ECO:0000259" key="5">
    <source>
        <dbReference type="Pfam" id="PF24520"/>
    </source>
</evidence>
<evidence type="ECO:0000259" key="4">
    <source>
        <dbReference type="Pfam" id="PF24516"/>
    </source>
</evidence>
<dbReference type="InterPro" id="IPR055404">
    <property type="entry name" value="ARM_KNTC1_2nd"/>
</dbReference>
<evidence type="ECO:0000259" key="1">
    <source>
        <dbReference type="Pfam" id="PF10493"/>
    </source>
</evidence>
<evidence type="ECO:0000259" key="2">
    <source>
        <dbReference type="Pfam" id="PF24506"/>
    </source>
</evidence>
<dbReference type="Pfam" id="PF24520">
    <property type="entry name" value="ARM_KNTC1_1st"/>
    <property type="match status" value="1"/>
</dbReference>
<evidence type="ECO:0000313" key="7">
    <source>
        <dbReference type="Proteomes" id="UP001652700"/>
    </source>
</evidence>
<sequence length="2058" mass="238200">MTTDTDNLFEFKICQLYFTLQVKKIIIITHLIFTTDRATEIYNIHKMGDFEIIECSFNNADETINFGTRSMGPVTTCLFEICTLACFKSEDELFTGVSDLQINALIRNGQLFFATDKTLRIFQNMEIKNMIFNACFDSNISCITLSPDDRFLMVCFETGALFLFTIHDQDIEKVYSGSICENLAPQGIHSIDCSEDDEVNAHFLIVYPNGSIFRLIVKNNDTGFDVTTEEIINLKCKVNTSDYSYPLLSINGSSCYILNTETKDVITHDAFKVKNFSTLDNMLLSLDFDGNIFKLCPLTLITFHIEYDFLIDEMLVMNGSKSQILAVTKPNETGEIFLQLLESDFSQIFSLRINFPVYLIQMDFTKNDIVFASKVTSEDRIKELRLQSVYETEPESRLMRLVKRRRFVEAEQFAKTFNIDPSIILKAKAQLIVDKSKCSSGDIKDLLNLMDSINDAQFNLQCCTNVDCPNFDDVRQILTYGSKITPKPGDERKDDVLSMKETMLDLLFKFDTFMALSHGGDILAWTNFSMCNLLLEVKSYLKAYRVQDAIIVYSRLGATDLSSLNLQHVEDILEILNNLPADLYEPFLPTFIPITMTHLPSALYLFGNWLLNKIYQMEKRDTANFPANAIKMVDEIVKLIRVESKSYISFQRHCLSNKDFDHLATITEGLKTLQTLKKKFGITIHLNEYLEGPKVLTTALMKLSMASDQYDYFLKEFLYTFMLQNEIDPDTIFVEEINNLLQFSESWIVIIEVILKHISSVELKLRTVKDILEKAPVPWCEVTRRIAQSALQLTHPLVKDIELIYNDEPRLIVLRNAKYGIKKAQNANGFNAVIRRIIYVNEPHMIDDIYQFCSSEKEEIEASIILIQRLIYTGRLDESRDVIALRLKTGVASCLTRIIIFAESIINDKCIRLQQVKTNFYDMLPQLYQKLIGLTSGDIEKRQLEEDCRILRGVYYFNNEFGTEFVTEDFKSPSTKKKKYDELLQSVLDIIDPASISFSEFVSYSEKIAYHLSKDKDEVLVTLCEKFKKFDMMYKAGEHLLDNNSTSSNMCIVASLFVKYLGSQNLPEFDASRLENDCDQTLPTFVNLKYEDDSCKNDIFVNSLKLAGQLITKAQLKADPCDLLKINEINDWINSCYYLTLQDSTLHDRLYKHLYCPKENLPSTTVLSTIRNCYEAYVLTIKKKSYTTSDYLAYFGTYIEARKEPLVYEISNLTSAIDLFCREGQHLTAFSLLRTLSNTLYLQPAMDKTTIKPLRTLLHTRFLPQLMYAVVSAKFIDLDLLFTLLITARQDAMKYLMHYLQTNKRNSKKLHDLSLVGIRLLDFYKETKGRDLMVNSVRTCKWWRKLASVHSKIMYDEFFKIDADTRLKSLIALEAVGIKDIQIYCEDYNLPVDKYYREFLRSSLVNWKPEYEIESQQGRKTIVMKNNEDALHKICQDIISVIGDSEKKSVLKSMEIMLKEVNFYHYEVFHTIYKILENNQLLTNSEYIVMLQFLKSYTRFQSPSQREKEEWYITFPDTQILDPLSEYRLPFTPILFTSDIWSILRPEISLRSYELWFPATKMLKHLKKDDICVYAVKQVVTSGILGKEQSKDWLLYSKFDDLFEEVDRCVQHISDLERATSVVYHLMNYIPDGADKVKAALLSFKYVTAYRNNHLSDGEVERAFIKVKNKYFGLSVCHILNRFNLAKESYLQLVTQPHSLIEALYMDSRIPKYAGTFCFEYSDINNAVDSLCELFNLDVQEIRKDLLHRWLNSSYLELDTETYSCFMPNMSSAPKINNDEDNLKRAIYICSSGNPKDWQSYLLGVGINEEDEDEEGKQNKFSFKAKALKCFCAIADEETIVTLTKLSYNEFLNYIDKLTLLSDLESLGIFLSVETLQQYNKKELLKKLSNIGKPLAIKCMGALCITYLLEENLYWDYIVKSSIKLEMIDELKIYVEYLKNKRDKKLYIHAWQAIIDKSFHKISNISDENLETVLVNNFLIIQSCPVSFSLNFDKIIHTCVDLGKPEFAALLLQYMSKDKQAELEIDIFKNPLKSSALEKLKKKGLWGVRSLKHVESTD</sequence>
<dbReference type="Proteomes" id="UP001652700">
    <property type="component" value="Unplaced"/>
</dbReference>
<dbReference type="InterPro" id="IPR055403">
    <property type="entry name" value="ARM_KNTC1_1st"/>
</dbReference>
<dbReference type="InterPro" id="IPR036322">
    <property type="entry name" value="WD40_repeat_dom_sf"/>
</dbReference>
<feature type="domain" description="KNTC1 first ARM-repeats" evidence="5">
    <location>
        <begin position="400"/>
        <end position="630"/>
    </location>
</feature>
<dbReference type="SUPFAM" id="SSF50978">
    <property type="entry name" value="WD40 repeat-like"/>
    <property type="match status" value="1"/>
</dbReference>
<dbReference type="Pfam" id="PF24516">
    <property type="entry name" value="ARM_KNTC1_2nd"/>
    <property type="match status" value="1"/>
</dbReference>
<keyword evidence="7" id="KW-1185">Reference proteome</keyword>
<dbReference type="InterPro" id="IPR019527">
    <property type="entry name" value="RZZ-complex_KNTC1/ROD_C"/>
</dbReference>
<accession>A0ABM5K3N5</accession>